<feature type="binding site" evidence="7">
    <location>
        <position position="41"/>
    </location>
    <ligand>
        <name>Mg(2+)</name>
        <dbReference type="ChEBI" id="CHEBI:18420"/>
    </ligand>
</feature>
<evidence type="ECO:0000256" key="6">
    <source>
        <dbReference type="ARBA" id="ARBA00023002"/>
    </source>
</evidence>
<evidence type="ECO:0000313" key="9">
    <source>
        <dbReference type="Proteomes" id="UP000248044"/>
    </source>
</evidence>
<dbReference type="GeneID" id="36833312"/>
<feature type="binding site" evidence="7">
    <location>
        <position position="497"/>
    </location>
    <ligand>
        <name>Mg(2+)</name>
        <dbReference type="ChEBI" id="CHEBI:18420"/>
    </ligand>
</feature>
<dbReference type="EMBL" id="CP029289">
    <property type="protein sequence ID" value="AWR95553.1"/>
    <property type="molecule type" value="Genomic_DNA"/>
</dbReference>
<name>A0A2U9IHN2_9CREN</name>
<feature type="binding site" evidence="7">
    <location>
        <position position="63"/>
    </location>
    <ligand>
        <name>Fe cation</name>
        <dbReference type="ChEBI" id="CHEBI:24875"/>
    </ligand>
</feature>
<dbReference type="AlphaFoldDB" id="A0A2U9IHN2"/>
<organism evidence="8 9">
    <name type="scientific">Acidianus brierleyi</name>
    <dbReference type="NCBI Taxonomy" id="41673"/>
    <lineage>
        <taxon>Archaea</taxon>
        <taxon>Thermoproteota</taxon>
        <taxon>Thermoprotei</taxon>
        <taxon>Sulfolobales</taxon>
        <taxon>Sulfolobaceae</taxon>
        <taxon>Acidianus</taxon>
    </lineage>
</organism>
<feature type="binding site" evidence="7">
    <location>
        <position position="60"/>
    </location>
    <ligand>
        <name>Ni(2+)</name>
        <dbReference type="ChEBI" id="CHEBI:49786"/>
    </ligand>
</feature>
<dbReference type="InterPro" id="IPR001501">
    <property type="entry name" value="Ni-dep_hyd_lsu"/>
</dbReference>
<accession>A0A2U9IHN2</accession>
<evidence type="ECO:0000256" key="4">
    <source>
        <dbReference type="ARBA" id="ARBA00022596"/>
    </source>
</evidence>
<evidence type="ECO:0000256" key="7">
    <source>
        <dbReference type="PIRSR" id="PIRSR601501-1"/>
    </source>
</evidence>
<dbReference type="Proteomes" id="UP000248044">
    <property type="component" value="Chromosome"/>
</dbReference>
<proteinExistence type="inferred from homology"/>
<dbReference type="PANTHER" id="PTHR42958:SF4">
    <property type="entry name" value="HYDROGENASE EXPRESSION_FORMATION PROTEIN HUPK"/>
    <property type="match status" value="1"/>
</dbReference>
<dbReference type="PROSITE" id="PS00507">
    <property type="entry name" value="NI_HGENASE_L_1"/>
    <property type="match status" value="1"/>
</dbReference>
<dbReference type="InterPro" id="IPR018194">
    <property type="entry name" value="Ni-dep_hyd_lsu_Ni_BS"/>
</dbReference>
<feature type="binding site" evidence="7">
    <location>
        <position position="494"/>
    </location>
    <ligand>
        <name>Fe cation</name>
        <dbReference type="ChEBI" id="CHEBI:24875"/>
    </ligand>
</feature>
<dbReference type="InterPro" id="IPR029014">
    <property type="entry name" value="NiFe-Hase_large"/>
</dbReference>
<keyword evidence="7" id="KW-0408">Iron</keyword>
<evidence type="ECO:0000256" key="3">
    <source>
        <dbReference type="ARBA" id="ARBA00009292"/>
    </source>
</evidence>
<feature type="binding site" evidence="7">
    <location>
        <position position="491"/>
    </location>
    <ligand>
        <name>Ni(2+)</name>
        <dbReference type="ChEBI" id="CHEBI:49786"/>
    </ligand>
</feature>
<dbReference type="RefSeq" id="WP_110271431.1">
    <property type="nucleotide sequence ID" value="NZ_CP029289.2"/>
</dbReference>
<dbReference type="InterPro" id="IPR050867">
    <property type="entry name" value="NiFe/NiFeSe_hydrgnase_LSU"/>
</dbReference>
<dbReference type="OrthoDB" id="42371at2157"/>
<keyword evidence="7" id="KW-0460">Magnesium</keyword>
<protein>
    <submittedName>
        <fullName evidence="8">Cytochrome B</fullName>
    </submittedName>
</protein>
<evidence type="ECO:0000256" key="1">
    <source>
        <dbReference type="ARBA" id="ARBA00001967"/>
    </source>
</evidence>
<dbReference type="KEGG" id="abri:DFR85_14110"/>
<dbReference type="GO" id="GO:0016151">
    <property type="term" value="F:nickel cation binding"/>
    <property type="evidence" value="ECO:0007669"/>
    <property type="project" value="InterPro"/>
</dbReference>
<keyword evidence="9" id="KW-1185">Reference proteome</keyword>
<comment type="cofactor">
    <cofactor evidence="1 7">
        <name>Ni(2+)</name>
        <dbReference type="ChEBI" id="CHEBI:49786"/>
    </cofactor>
</comment>
<dbReference type="PANTHER" id="PTHR42958">
    <property type="entry name" value="HYDROGENASE-2 LARGE CHAIN"/>
    <property type="match status" value="1"/>
</dbReference>
<dbReference type="GO" id="GO:0008901">
    <property type="term" value="F:ferredoxin hydrogenase activity"/>
    <property type="evidence" value="ECO:0007669"/>
    <property type="project" value="InterPro"/>
</dbReference>
<dbReference type="SUPFAM" id="SSF56762">
    <property type="entry name" value="HydB/Nqo4-like"/>
    <property type="match status" value="1"/>
</dbReference>
<feature type="binding site" evidence="7">
    <location>
        <position position="443"/>
    </location>
    <ligand>
        <name>Mg(2+)</name>
        <dbReference type="ChEBI" id="CHEBI:18420"/>
    </ligand>
</feature>
<dbReference type="Pfam" id="PF00374">
    <property type="entry name" value="NiFeSe_Hases"/>
    <property type="match status" value="2"/>
</dbReference>
<dbReference type="Gene3D" id="1.10.645.10">
    <property type="entry name" value="Cytochrome-c3 Hydrogenase, chain B"/>
    <property type="match status" value="1"/>
</dbReference>
<comment type="cofactor">
    <cofactor evidence="7">
        <name>Fe cation</name>
        <dbReference type="ChEBI" id="CHEBI:24875"/>
    </cofactor>
</comment>
<reference evidence="8 9" key="1">
    <citation type="submission" date="2018-05" db="EMBL/GenBank/DDBJ databases">
        <title>Complete Genome Sequences of Extremely Thermoacidophilic, Metal-Mobilizing Type-Strain Members of the Archaeal Family Sulfolobaceae: Acidianus brierleyi DSM-1651T, Acidianus sulfidivorans DSM-18786T, Metallosphaera hakonensis DSM-7519T, and Metallosphaera prunae DSM-10039T.</title>
        <authorList>
            <person name="Counts J.A."/>
            <person name="Kelly R.M."/>
        </authorList>
    </citation>
    <scope>NUCLEOTIDE SEQUENCE [LARGE SCALE GENOMIC DNA]</scope>
    <source>
        <strain evidence="8 9">DSM 1651</strain>
    </source>
</reference>
<keyword evidence="4 7" id="KW-0533">Nickel</keyword>
<evidence type="ECO:0000313" key="8">
    <source>
        <dbReference type="EMBL" id="AWR95553.1"/>
    </source>
</evidence>
<evidence type="ECO:0000256" key="5">
    <source>
        <dbReference type="ARBA" id="ARBA00022723"/>
    </source>
</evidence>
<keyword evidence="5 7" id="KW-0479">Metal-binding</keyword>
<gene>
    <name evidence="8" type="ORF">DFR85_14110</name>
</gene>
<evidence type="ECO:0000256" key="2">
    <source>
        <dbReference type="ARBA" id="ARBA00004196"/>
    </source>
</evidence>
<keyword evidence="6" id="KW-0560">Oxidoreductase</keyword>
<comment type="subcellular location">
    <subcellularLocation>
        <location evidence="2">Cell envelope</location>
    </subcellularLocation>
</comment>
<comment type="similarity">
    <text evidence="3">Belongs to the [NiFe]/[NiFeSe] hydrogenase large subunit family.</text>
</comment>
<sequence>MNEKIISPLNRVEGDLDLKVVFRGNKVIEAYPMSRLFRGIEIILKNKYPMDSLVITPRICGICGGSHLMSAVEALDMAYKAEVPPNAVLLRNIMALAEMGQNDVRHTYLMFMIDTVNKKYEKMDFYKDMVTRWAPFYGTSYKAAVKWSKRYTEIYAIFGGQWPHGSSMVPGGVTADPYPNDILKARGIINEITSEFIEKVMLGGPLDQFLQLKSVKDLDQWSQDYPNGDISKLWIYGREMKWDKIGKGSNFLMSFGHVPSAEDYTTENPKLRFKRGILNLDTMEFSSIDQANMLEFVTKSFYSYSNGDIGLHPFEGETNPLSPFSNDKYTFTKTFRYKLNGKLIAPEVGALSMMAVDNNPLIIDLLNKLGSNVLLREIARFVRLAIISEIIIEELEKFRFGEPTYKKPLDIAESKGYGLVEASRGSLGHWIVIKDNKIFNYQVVTPTQINMGPEDSYGNISHMSKALIGTIVEDIENPIELAHIVRSHDACMVCNVHVLDGNVEKMVLRL</sequence>
<feature type="binding site" evidence="7">
    <location>
        <position position="63"/>
    </location>
    <ligand>
        <name>Ni(2+)</name>
        <dbReference type="ChEBI" id="CHEBI:49786"/>
    </ligand>
</feature>